<dbReference type="Proteomes" id="UP001139721">
    <property type="component" value="Unassembled WGS sequence"/>
</dbReference>
<proteinExistence type="predicted"/>
<evidence type="ECO:0000256" key="1">
    <source>
        <dbReference type="SAM" id="Phobius"/>
    </source>
</evidence>
<keyword evidence="3" id="KW-1185">Reference proteome</keyword>
<dbReference type="RefSeq" id="WP_250419480.1">
    <property type="nucleotide sequence ID" value="NZ_JAJKBJ010000003.1"/>
</dbReference>
<keyword evidence="1" id="KW-0812">Transmembrane</keyword>
<evidence type="ECO:0000313" key="3">
    <source>
        <dbReference type="Proteomes" id="UP001139721"/>
    </source>
</evidence>
<evidence type="ECO:0000313" key="2">
    <source>
        <dbReference type="EMBL" id="MCL9683281.1"/>
    </source>
</evidence>
<dbReference type="InterPro" id="IPR046035">
    <property type="entry name" value="DUF5993"/>
</dbReference>
<keyword evidence="1" id="KW-0472">Membrane</keyword>
<feature type="transmembrane region" description="Helical" evidence="1">
    <location>
        <begin position="25"/>
        <end position="43"/>
    </location>
</feature>
<keyword evidence="1" id="KW-1133">Transmembrane helix</keyword>
<accession>A0A9X2CYW6</accession>
<dbReference type="Pfam" id="PF19455">
    <property type="entry name" value="DUF5993"/>
    <property type="match status" value="1"/>
</dbReference>
<reference evidence="2" key="1">
    <citation type="submission" date="2021-11" db="EMBL/GenBank/DDBJ databases">
        <title>Legionella maioricencis sp. nov., a new species isolated from hot water samples in Mallorca.</title>
        <authorList>
            <person name="Crespi S."/>
            <person name="Drasar V."/>
            <person name="Salva-Serra F."/>
            <person name="Jaen-Luchoro D."/>
            <person name="Pineiro-Iglesias B."/>
            <person name="Aliaga F."/>
            <person name="Fernandez-Juarez V."/>
            <person name="Coll G."/>
            <person name="Moore E.R.B."/>
            <person name="Bennasar-Figueras A."/>
        </authorList>
    </citation>
    <scope>NUCLEOTIDE SEQUENCE</scope>
    <source>
        <strain evidence="2">HCPI-6</strain>
    </source>
</reference>
<dbReference type="AlphaFoldDB" id="A0A9X2CYW6"/>
<protein>
    <submittedName>
        <fullName evidence="2">DUF5993 family protein</fullName>
    </submittedName>
</protein>
<dbReference type="EMBL" id="JAJKBJ010000003">
    <property type="protein sequence ID" value="MCL9683281.1"/>
    <property type="molecule type" value="Genomic_DNA"/>
</dbReference>
<sequence length="49" mass="5957">MFMTLLLLFYFIISVQIVFRPNKTIPLQFLIALFFSLYSFNYHSHLVRL</sequence>
<gene>
    <name evidence="2" type="ORF">LOX96_04190</name>
</gene>
<comment type="caution">
    <text evidence="2">The sequence shown here is derived from an EMBL/GenBank/DDBJ whole genome shotgun (WGS) entry which is preliminary data.</text>
</comment>
<organism evidence="2 3">
    <name type="scientific">Legionella maioricensis</name>
    <dbReference type="NCBI Taxonomy" id="2896528"/>
    <lineage>
        <taxon>Bacteria</taxon>
        <taxon>Pseudomonadati</taxon>
        <taxon>Pseudomonadota</taxon>
        <taxon>Gammaproteobacteria</taxon>
        <taxon>Legionellales</taxon>
        <taxon>Legionellaceae</taxon>
        <taxon>Legionella</taxon>
    </lineage>
</organism>
<name>A0A9X2CYW6_9GAMM</name>